<dbReference type="InterPro" id="IPR052953">
    <property type="entry name" value="Ser-rich/MCO-related"/>
</dbReference>
<dbReference type="Gene3D" id="2.60.40.420">
    <property type="entry name" value="Cupredoxins - blue copper proteins"/>
    <property type="match status" value="2"/>
</dbReference>
<organism evidence="2 3">
    <name type="scientific">Podospora appendiculata</name>
    <dbReference type="NCBI Taxonomy" id="314037"/>
    <lineage>
        <taxon>Eukaryota</taxon>
        <taxon>Fungi</taxon>
        <taxon>Dikarya</taxon>
        <taxon>Ascomycota</taxon>
        <taxon>Pezizomycotina</taxon>
        <taxon>Sordariomycetes</taxon>
        <taxon>Sordariomycetidae</taxon>
        <taxon>Sordariales</taxon>
        <taxon>Podosporaceae</taxon>
        <taxon>Podospora</taxon>
    </lineage>
</organism>
<dbReference type="EMBL" id="JAULSO010000002">
    <property type="protein sequence ID" value="KAK3687446.1"/>
    <property type="molecule type" value="Genomic_DNA"/>
</dbReference>
<protein>
    <submittedName>
        <fullName evidence="2">Uncharacterized protein</fullName>
    </submittedName>
</protein>
<evidence type="ECO:0000313" key="3">
    <source>
        <dbReference type="Proteomes" id="UP001270362"/>
    </source>
</evidence>
<keyword evidence="3" id="KW-1185">Reference proteome</keyword>
<feature type="signal peptide" evidence="1">
    <location>
        <begin position="1"/>
        <end position="22"/>
    </location>
</feature>
<evidence type="ECO:0000313" key="2">
    <source>
        <dbReference type="EMBL" id="KAK3687446.1"/>
    </source>
</evidence>
<name>A0AAE0X7T3_9PEZI</name>
<accession>A0AAE0X7T3</accession>
<keyword evidence="1" id="KW-0732">Signal</keyword>
<feature type="chain" id="PRO_5042028479" evidence="1">
    <location>
        <begin position="23"/>
        <end position="627"/>
    </location>
</feature>
<evidence type="ECO:0000256" key="1">
    <source>
        <dbReference type="SAM" id="SignalP"/>
    </source>
</evidence>
<dbReference type="AlphaFoldDB" id="A0AAE0X7T3"/>
<dbReference type="PANTHER" id="PTHR34883:SF15">
    <property type="entry name" value="EXTRACELLULAR SERINE-RICH PROTEIN"/>
    <property type="match status" value="1"/>
</dbReference>
<dbReference type="PANTHER" id="PTHR34883">
    <property type="entry name" value="SERINE-RICH PROTEIN, PUTATIVE-RELATED-RELATED"/>
    <property type="match status" value="1"/>
</dbReference>
<dbReference type="InterPro" id="IPR008972">
    <property type="entry name" value="Cupredoxin"/>
</dbReference>
<proteinExistence type="predicted"/>
<dbReference type="CDD" id="cd00920">
    <property type="entry name" value="Cupredoxin"/>
    <property type="match status" value="2"/>
</dbReference>
<dbReference type="Proteomes" id="UP001270362">
    <property type="component" value="Unassembled WGS sequence"/>
</dbReference>
<gene>
    <name evidence="2" type="ORF">B0T22DRAFT_128630</name>
</gene>
<dbReference type="SUPFAM" id="SSF49503">
    <property type="entry name" value="Cupredoxins"/>
    <property type="match status" value="2"/>
</dbReference>
<sequence>MRSLATSWSLLPVSLLASITQAAHFEVAVGKGGQLRFDPETLDATVGDTVTYRFFAKKHSVVQSSFTQPCQPLTGGFFSGFTPSNSSDTPAPTTWTITINDTKPIWAYCSQTVGNHCQSGMVHAINAPKSGNTIDAYRELAAQTPNSTSPADLLPVGGVRKLHVDVGLDGLTFTPSNITELPRTVVEFSFNPKNHSVVQSNFANPCQPLEGGGFSSGFIPTAVSPSGALFDIVIPDTKPIWFYCAQTAGTHCQKGMVGSINAPTNGTNTFEAFVALAAKAPPSTIPPKAPLVGTVTVNGTIINSFNGAVLNADAPINSTVPPPGTDVPPAWSGMAGGGQPSQYNWAPDISPAAVSFLQLLQFLDDILLEVLFQGYNKLHAGAWAAAYPKSIVDTIGSMSAQALVHRATVTDCLAHYKKPLQGTCSYVLQTDNVDAFLQASLTLLLLEIGVLTDVSAGIAAADPWLVPVLITEVGAKSRMTAVVNMMQNHLAAAAPREVMIPAPLAWSYATRHFIQSCPDTIQGMPERTWPALTVTGKQEAPGGGRTTALTLKWDTMASSPGADSFVAWIGPWGDLEFTPLGADGTATVPGSLYGHVWIVVVSKSGVKLQDLPSVTIAGPEMVWVSQP</sequence>
<comment type="caution">
    <text evidence="2">The sequence shown here is derived from an EMBL/GenBank/DDBJ whole genome shotgun (WGS) entry which is preliminary data.</text>
</comment>
<reference evidence="2" key="2">
    <citation type="submission" date="2023-06" db="EMBL/GenBank/DDBJ databases">
        <authorList>
            <consortium name="Lawrence Berkeley National Laboratory"/>
            <person name="Haridas S."/>
            <person name="Hensen N."/>
            <person name="Bonometti L."/>
            <person name="Westerberg I."/>
            <person name="Brannstrom I.O."/>
            <person name="Guillou S."/>
            <person name="Cros-Aarteil S."/>
            <person name="Calhoun S."/>
            <person name="Kuo A."/>
            <person name="Mondo S."/>
            <person name="Pangilinan J."/>
            <person name="Riley R."/>
            <person name="Labutti K."/>
            <person name="Andreopoulos B."/>
            <person name="Lipzen A."/>
            <person name="Chen C."/>
            <person name="Yanf M."/>
            <person name="Daum C."/>
            <person name="Ng V."/>
            <person name="Clum A."/>
            <person name="Steindorff A."/>
            <person name="Ohm R."/>
            <person name="Martin F."/>
            <person name="Silar P."/>
            <person name="Natvig D."/>
            <person name="Lalanne C."/>
            <person name="Gautier V."/>
            <person name="Ament-Velasquez S.L."/>
            <person name="Kruys A."/>
            <person name="Hutchinson M.I."/>
            <person name="Powell A.J."/>
            <person name="Barry K."/>
            <person name="Miller A.N."/>
            <person name="Grigoriev I.V."/>
            <person name="Debuchy R."/>
            <person name="Gladieux P."/>
            <person name="Thoren M.H."/>
            <person name="Johannesson H."/>
        </authorList>
    </citation>
    <scope>NUCLEOTIDE SEQUENCE</scope>
    <source>
        <strain evidence="2">CBS 314.62</strain>
    </source>
</reference>
<reference evidence="2" key="1">
    <citation type="journal article" date="2023" name="Mol. Phylogenet. Evol.">
        <title>Genome-scale phylogeny and comparative genomics of the fungal order Sordariales.</title>
        <authorList>
            <person name="Hensen N."/>
            <person name="Bonometti L."/>
            <person name="Westerberg I."/>
            <person name="Brannstrom I.O."/>
            <person name="Guillou S."/>
            <person name="Cros-Aarteil S."/>
            <person name="Calhoun S."/>
            <person name="Haridas S."/>
            <person name="Kuo A."/>
            <person name="Mondo S."/>
            <person name="Pangilinan J."/>
            <person name="Riley R."/>
            <person name="LaButti K."/>
            <person name="Andreopoulos B."/>
            <person name="Lipzen A."/>
            <person name="Chen C."/>
            <person name="Yan M."/>
            <person name="Daum C."/>
            <person name="Ng V."/>
            <person name="Clum A."/>
            <person name="Steindorff A."/>
            <person name="Ohm R.A."/>
            <person name="Martin F."/>
            <person name="Silar P."/>
            <person name="Natvig D.O."/>
            <person name="Lalanne C."/>
            <person name="Gautier V."/>
            <person name="Ament-Velasquez S.L."/>
            <person name="Kruys A."/>
            <person name="Hutchinson M.I."/>
            <person name="Powell A.J."/>
            <person name="Barry K."/>
            <person name="Miller A.N."/>
            <person name="Grigoriev I.V."/>
            <person name="Debuchy R."/>
            <person name="Gladieux P."/>
            <person name="Hiltunen Thoren M."/>
            <person name="Johannesson H."/>
        </authorList>
    </citation>
    <scope>NUCLEOTIDE SEQUENCE</scope>
    <source>
        <strain evidence="2">CBS 314.62</strain>
    </source>
</reference>